<dbReference type="SUPFAM" id="SSF57850">
    <property type="entry name" value="RING/U-box"/>
    <property type="match status" value="1"/>
</dbReference>
<dbReference type="InterPro" id="IPR003879">
    <property type="entry name" value="Butyrophylin_SPRY"/>
</dbReference>
<name>A0A8C3W9R8_9CETA</name>
<dbReference type="Ensembl" id="ENSCWAT00000012305.1">
    <property type="protein sequence ID" value="ENSCWAP00000011301.1"/>
    <property type="gene ID" value="ENSCWAG00000008812.1"/>
</dbReference>
<dbReference type="Proteomes" id="UP000694540">
    <property type="component" value="Unplaced"/>
</dbReference>
<keyword evidence="10" id="KW-1185">Reference proteome</keyword>
<feature type="domain" description="B30.2/SPRY" evidence="8">
    <location>
        <begin position="378"/>
        <end position="570"/>
    </location>
</feature>
<evidence type="ECO:0000259" key="8">
    <source>
        <dbReference type="PROSITE" id="PS50188"/>
    </source>
</evidence>
<dbReference type="PRINTS" id="PR01407">
    <property type="entry name" value="BUTYPHLNCDUF"/>
</dbReference>
<feature type="domain" description="B box-type" evidence="7">
    <location>
        <begin position="90"/>
        <end position="131"/>
    </location>
</feature>
<feature type="region of interest" description="Disordered" evidence="5">
    <location>
        <begin position="326"/>
        <end position="352"/>
    </location>
</feature>
<evidence type="ECO:0000256" key="5">
    <source>
        <dbReference type="SAM" id="MobiDB-lite"/>
    </source>
</evidence>
<dbReference type="InterPro" id="IPR050143">
    <property type="entry name" value="TRIM/RBCC"/>
</dbReference>
<dbReference type="GeneTree" id="ENSGT00940000163585"/>
<evidence type="ECO:0000256" key="3">
    <source>
        <dbReference type="ARBA" id="ARBA00022833"/>
    </source>
</evidence>
<evidence type="ECO:0000259" key="6">
    <source>
        <dbReference type="PROSITE" id="PS50089"/>
    </source>
</evidence>
<keyword evidence="1" id="KW-0479">Metal-binding</keyword>
<dbReference type="SUPFAM" id="SSF57845">
    <property type="entry name" value="B-box zinc-binding domain"/>
    <property type="match status" value="1"/>
</dbReference>
<dbReference type="Gene3D" id="3.30.160.60">
    <property type="entry name" value="Classic Zinc Finger"/>
    <property type="match status" value="1"/>
</dbReference>
<dbReference type="Gene3D" id="3.30.40.10">
    <property type="entry name" value="Zinc/RING finger domain, C3HC4 (zinc finger)"/>
    <property type="match status" value="1"/>
</dbReference>
<keyword evidence="2 4" id="KW-0863">Zinc-finger</keyword>
<dbReference type="InterPro" id="IPR043136">
    <property type="entry name" value="B30.2/SPRY_sf"/>
</dbReference>
<dbReference type="PROSITE" id="PS50119">
    <property type="entry name" value="ZF_BBOX"/>
    <property type="match status" value="1"/>
</dbReference>
<dbReference type="InterPro" id="IPR001841">
    <property type="entry name" value="Znf_RING"/>
</dbReference>
<evidence type="ECO:0000256" key="1">
    <source>
        <dbReference type="ARBA" id="ARBA00022723"/>
    </source>
</evidence>
<reference evidence="9" key="1">
    <citation type="submission" date="2025-08" db="UniProtKB">
        <authorList>
            <consortium name="Ensembl"/>
        </authorList>
    </citation>
    <scope>IDENTIFICATION</scope>
</reference>
<keyword evidence="3" id="KW-0862">Zinc</keyword>
<dbReference type="InterPro" id="IPR013083">
    <property type="entry name" value="Znf_RING/FYVE/PHD"/>
</dbReference>
<feature type="domain" description="RING-type" evidence="6">
    <location>
        <begin position="16"/>
        <end position="57"/>
    </location>
</feature>
<dbReference type="InterPro" id="IPR017907">
    <property type="entry name" value="Znf_RING_CS"/>
</dbReference>
<dbReference type="PROSITE" id="PS50188">
    <property type="entry name" value="B302_SPRY"/>
    <property type="match status" value="1"/>
</dbReference>
<evidence type="ECO:0008006" key="11">
    <source>
        <dbReference type="Google" id="ProtNLM"/>
    </source>
</evidence>
<dbReference type="SMART" id="SM00336">
    <property type="entry name" value="BBOX"/>
    <property type="match status" value="1"/>
</dbReference>
<dbReference type="InterPro" id="IPR001870">
    <property type="entry name" value="B30.2/SPRY"/>
</dbReference>
<dbReference type="InterPro" id="IPR003877">
    <property type="entry name" value="SPRY_dom"/>
</dbReference>
<evidence type="ECO:0000259" key="7">
    <source>
        <dbReference type="PROSITE" id="PS50119"/>
    </source>
</evidence>
<dbReference type="Pfam" id="PF00622">
    <property type="entry name" value="SPRY"/>
    <property type="match status" value="1"/>
</dbReference>
<evidence type="ECO:0000256" key="4">
    <source>
        <dbReference type="PROSITE-ProRule" id="PRU00024"/>
    </source>
</evidence>
<dbReference type="PROSITE" id="PS50089">
    <property type="entry name" value="ZF_RING_2"/>
    <property type="match status" value="1"/>
</dbReference>
<accession>A0A8C3W9R8</accession>
<dbReference type="SMART" id="SM00589">
    <property type="entry name" value="PRY"/>
    <property type="match status" value="1"/>
</dbReference>
<dbReference type="InterPro" id="IPR000315">
    <property type="entry name" value="Znf_B-box"/>
</dbReference>
<evidence type="ECO:0000256" key="2">
    <source>
        <dbReference type="ARBA" id="ARBA00022771"/>
    </source>
</evidence>
<dbReference type="Pfam" id="PF15227">
    <property type="entry name" value="zf-C3HC4_4"/>
    <property type="match status" value="1"/>
</dbReference>
<dbReference type="SMART" id="SM00184">
    <property type="entry name" value="RING"/>
    <property type="match status" value="1"/>
</dbReference>
<reference evidence="9" key="2">
    <citation type="submission" date="2025-09" db="UniProtKB">
        <authorList>
            <consortium name="Ensembl"/>
        </authorList>
    </citation>
    <scope>IDENTIFICATION</scope>
</reference>
<proteinExistence type="predicted"/>
<dbReference type="InterPro" id="IPR013320">
    <property type="entry name" value="ConA-like_dom_sf"/>
</dbReference>
<sequence length="570" mass="63923">MAGQQFANRLQEEVICSICMDILQDPATINCGHSFCLGCITRSGEASDSVLKCPLCNKIVKRDTIRPNWLLMSLVEKIQAMDPSEIQPEAKERKCLKHGEKFHYFCESDGKFLCVVCRGSKDHKFHNTTLLEEAAQSFQGQIQSQVEALLQKERAIVQMKLKGEERFNAQVEQEKQKISTAFKQLQRALKEEKNFLLSRISWLDQELAKERKCYVTSAEAQLHSLRKLKDSLKARQLLPPSQMLQFILLRSAGFRFLSPPPVSIDLEKKFNEARLRHESLTDNLKKFQDKLQADGKKDKTRFLKGMDKHYIKSWYLSEKNNPKMIETLEPESSPPDDRRANPLPPKLKQASSIPNLFRSRSRASIASFVSYSNEASYDDLGSPGAEGTDELEVALTPVTLDAASAHPDLVISQDLKTVTLDPVPQSCCAEPTDPARFHPFRCALGLPGLSSGCQTWEAELEGPEGGGCVVGVASELVTRRGPLVIEPLTGFWVLRIAGSECQALTEGGTREELSVRPRKVRVRVNHECGEVVFSDSTTSSHIYTFHTSFPGHIFPFFRLLFPGTQITLSP</sequence>
<evidence type="ECO:0000313" key="9">
    <source>
        <dbReference type="Ensembl" id="ENSCWAP00000011301.1"/>
    </source>
</evidence>
<dbReference type="SMART" id="SM00449">
    <property type="entry name" value="SPRY"/>
    <property type="match status" value="1"/>
</dbReference>
<dbReference type="InterPro" id="IPR006574">
    <property type="entry name" value="PRY"/>
</dbReference>
<dbReference type="Pfam" id="PF00643">
    <property type="entry name" value="zf-B_box"/>
    <property type="match status" value="1"/>
</dbReference>
<dbReference type="PROSITE" id="PS00518">
    <property type="entry name" value="ZF_RING_1"/>
    <property type="match status" value="1"/>
</dbReference>
<dbReference type="PANTHER" id="PTHR24103">
    <property type="entry name" value="E3 UBIQUITIN-PROTEIN LIGASE TRIM"/>
    <property type="match status" value="1"/>
</dbReference>
<dbReference type="AlphaFoldDB" id="A0A8C3W9R8"/>
<protein>
    <recommendedName>
        <fullName evidence="11">E3 ubiquitin-protein ligase TRIM31</fullName>
    </recommendedName>
</protein>
<dbReference type="Gene3D" id="2.60.120.920">
    <property type="match status" value="1"/>
</dbReference>
<dbReference type="SUPFAM" id="SSF49899">
    <property type="entry name" value="Concanavalin A-like lectins/glucanases"/>
    <property type="match status" value="1"/>
</dbReference>
<evidence type="ECO:0000313" key="10">
    <source>
        <dbReference type="Proteomes" id="UP000694540"/>
    </source>
</evidence>
<dbReference type="Pfam" id="PF13765">
    <property type="entry name" value="PRY"/>
    <property type="match status" value="1"/>
</dbReference>
<organism evidence="9 10">
    <name type="scientific">Catagonus wagneri</name>
    <name type="common">Chacoan peccary</name>
    <dbReference type="NCBI Taxonomy" id="51154"/>
    <lineage>
        <taxon>Eukaryota</taxon>
        <taxon>Metazoa</taxon>
        <taxon>Chordata</taxon>
        <taxon>Craniata</taxon>
        <taxon>Vertebrata</taxon>
        <taxon>Euteleostomi</taxon>
        <taxon>Mammalia</taxon>
        <taxon>Eutheria</taxon>
        <taxon>Laurasiatheria</taxon>
        <taxon>Artiodactyla</taxon>
        <taxon>Suina</taxon>
        <taxon>Tayassuidae</taxon>
        <taxon>Catagonus</taxon>
    </lineage>
</organism>
<dbReference type="GO" id="GO:0008270">
    <property type="term" value="F:zinc ion binding"/>
    <property type="evidence" value="ECO:0007669"/>
    <property type="project" value="UniProtKB-KW"/>
</dbReference>